<evidence type="ECO:0000256" key="4">
    <source>
        <dbReference type="ARBA" id="ARBA00023239"/>
    </source>
</evidence>
<dbReference type="EMBL" id="BMDT01000010">
    <property type="protein sequence ID" value="GGI66399.1"/>
    <property type="molecule type" value="Genomic_DNA"/>
</dbReference>
<gene>
    <name evidence="7" type="ORF">GCM10011482_20530</name>
</gene>
<dbReference type="InterPro" id="IPR015421">
    <property type="entry name" value="PyrdxlP-dep_Trfase_major"/>
</dbReference>
<keyword evidence="4" id="KW-0456">Lyase</keyword>
<dbReference type="RefSeq" id="WP_188368223.1">
    <property type="nucleotide sequence ID" value="NZ_BMDT01000010.1"/>
</dbReference>
<dbReference type="InterPro" id="IPR004839">
    <property type="entry name" value="Aminotransferase_I/II_large"/>
</dbReference>
<dbReference type="InterPro" id="IPR027619">
    <property type="entry name" value="C-S_lyase_PatB-like"/>
</dbReference>
<dbReference type="InterPro" id="IPR015424">
    <property type="entry name" value="PyrdxlP-dep_Trfase"/>
</dbReference>
<dbReference type="Gene3D" id="3.40.640.10">
    <property type="entry name" value="Type I PLP-dependent aspartate aminotransferase-like (Major domain)"/>
    <property type="match status" value="1"/>
</dbReference>
<protein>
    <recommendedName>
        <fullName evidence="2">cysteine-S-conjugate beta-lyase</fullName>
        <ecNumber evidence="2">4.4.1.13</ecNumber>
    </recommendedName>
</protein>
<evidence type="ECO:0000256" key="1">
    <source>
        <dbReference type="ARBA" id="ARBA00001933"/>
    </source>
</evidence>
<keyword evidence="3" id="KW-0663">Pyridoxal phosphate</keyword>
<dbReference type="EC" id="4.4.1.13" evidence="2"/>
<evidence type="ECO:0000313" key="8">
    <source>
        <dbReference type="Proteomes" id="UP000622610"/>
    </source>
</evidence>
<reference evidence="7" key="1">
    <citation type="journal article" date="2014" name="Int. J. Syst. Evol. Microbiol.">
        <title>Complete genome sequence of Corynebacterium casei LMG S-19264T (=DSM 44701T), isolated from a smear-ripened cheese.</title>
        <authorList>
            <consortium name="US DOE Joint Genome Institute (JGI-PGF)"/>
            <person name="Walter F."/>
            <person name="Albersmeier A."/>
            <person name="Kalinowski J."/>
            <person name="Ruckert C."/>
        </authorList>
    </citation>
    <scope>NUCLEOTIDE SEQUENCE</scope>
    <source>
        <strain evidence="7">CCM 8433</strain>
    </source>
</reference>
<dbReference type="NCBIfam" id="TIGR04350">
    <property type="entry name" value="C_S_lyase_PatB"/>
    <property type="match status" value="1"/>
</dbReference>
<dbReference type="GO" id="GO:0047804">
    <property type="term" value="F:cysteine-S-conjugate beta-lyase activity"/>
    <property type="evidence" value="ECO:0007669"/>
    <property type="project" value="UniProtKB-EC"/>
</dbReference>
<dbReference type="Proteomes" id="UP000622610">
    <property type="component" value="Unassembled WGS sequence"/>
</dbReference>
<dbReference type="Gene3D" id="3.90.1150.10">
    <property type="entry name" value="Aspartate Aminotransferase, domain 1"/>
    <property type="match status" value="1"/>
</dbReference>
<sequence length="388" mass="44206">MSQFDVIHNRLNTNSVKWDSLVSTYGKEDLLPFWVADMDFQASPAISKALNDYIKQGIYGYTLIPDSLYDAIITWQKKQHHYELTKEDILFSPGVVPSLVTIIQALTNPGDALLIHDPVYHPFTDVIQNTERQLILSNLIEEESLFKMDFDDMEEKIIKHQVKLFILCNPHNPGGRVWTREELQRLGELCQKHQVLVISDEIHQDLVFEPNTFSSFQTIAPNFKDFSIVVTSATKTFNLAGIKNSMIFVKNPLLRDKLQAIQAINYQAEINTFGLIATEAAYNEGKEWLDELLVYLKNNIDFACDFLKAQLPQIKIMKPQGTYLIWLDFSDYNLPDEALMAKLVDDAGVVVNPGISFGSKGTQHIRFNTACPRALLVEGLEKMALTFR</sequence>
<keyword evidence="8" id="KW-1185">Reference proteome</keyword>
<reference evidence="7" key="2">
    <citation type="submission" date="2020-09" db="EMBL/GenBank/DDBJ databases">
        <authorList>
            <person name="Sun Q."/>
            <person name="Sedlacek I."/>
        </authorList>
    </citation>
    <scope>NUCLEOTIDE SEQUENCE</scope>
    <source>
        <strain evidence="7">CCM 8433</strain>
    </source>
</reference>
<proteinExistence type="inferred from homology"/>
<evidence type="ECO:0000256" key="5">
    <source>
        <dbReference type="ARBA" id="ARBA00037974"/>
    </source>
</evidence>
<evidence type="ECO:0000256" key="3">
    <source>
        <dbReference type="ARBA" id="ARBA00022898"/>
    </source>
</evidence>
<dbReference type="GO" id="GO:0030170">
    <property type="term" value="F:pyridoxal phosphate binding"/>
    <property type="evidence" value="ECO:0007669"/>
    <property type="project" value="InterPro"/>
</dbReference>
<accession>A0A917JGL2</accession>
<dbReference type="PANTHER" id="PTHR43525">
    <property type="entry name" value="PROTEIN MALY"/>
    <property type="match status" value="1"/>
</dbReference>
<comment type="cofactor">
    <cofactor evidence="1">
        <name>pyridoxal 5'-phosphate</name>
        <dbReference type="ChEBI" id="CHEBI:597326"/>
    </cofactor>
</comment>
<dbReference type="InterPro" id="IPR051798">
    <property type="entry name" value="Class-II_PLP-Dep_Aminotrans"/>
</dbReference>
<evidence type="ECO:0000259" key="6">
    <source>
        <dbReference type="Pfam" id="PF00155"/>
    </source>
</evidence>
<dbReference type="Pfam" id="PF00155">
    <property type="entry name" value="Aminotran_1_2"/>
    <property type="match status" value="1"/>
</dbReference>
<dbReference type="CDD" id="cd00609">
    <property type="entry name" value="AAT_like"/>
    <property type="match status" value="1"/>
</dbReference>
<dbReference type="SUPFAM" id="SSF53383">
    <property type="entry name" value="PLP-dependent transferases"/>
    <property type="match status" value="1"/>
</dbReference>
<organism evidence="7 8">
    <name type="scientific">Enterococcus alcedinis</name>
    <dbReference type="NCBI Taxonomy" id="1274384"/>
    <lineage>
        <taxon>Bacteria</taxon>
        <taxon>Bacillati</taxon>
        <taxon>Bacillota</taxon>
        <taxon>Bacilli</taxon>
        <taxon>Lactobacillales</taxon>
        <taxon>Enterococcaceae</taxon>
        <taxon>Enterococcus</taxon>
    </lineage>
</organism>
<comment type="caution">
    <text evidence="7">The sequence shown here is derived from an EMBL/GenBank/DDBJ whole genome shotgun (WGS) entry which is preliminary data.</text>
</comment>
<dbReference type="AlphaFoldDB" id="A0A917JGL2"/>
<evidence type="ECO:0000313" key="7">
    <source>
        <dbReference type="EMBL" id="GGI66399.1"/>
    </source>
</evidence>
<dbReference type="PANTHER" id="PTHR43525:SF1">
    <property type="entry name" value="PROTEIN MALY"/>
    <property type="match status" value="1"/>
</dbReference>
<dbReference type="InterPro" id="IPR015422">
    <property type="entry name" value="PyrdxlP-dep_Trfase_small"/>
</dbReference>
<comment type="similarity">
    <text evidence="5">Belongs to the class-II pyridoxal-phosphate-dependent aminotransferase family. MalY/PatB cystathionine beta-lyase subfamily.</text>
</comment>
<evidence type="ECO:0000256" key="2">
    <source>
        <dbReference type="ARBA" id="ARBA00012224"/>
    </source>
</evidence>
<feature type="domain" description="Aminotransferase class I/classII large" evidence="6">
    <location>
        <begin position="37"/>
        <end position="378"/>
    </location>
</feature>
<name>A0A917JGL2_9ENTE</name>